<evidence type="ECO:0000313" key="2">
    <source>
        <dbReference type="Proteomes" id="UP000886595"/>
    </source>
</evidence>
<evidence type="ECO:0000313" key="1">
    <source>
        <dbReference type="EMBL" id="KAG2277884.1"/>
    </source>
</evidence>
<name>A0A8X7R3J1_BRACI</name>
<dbReference type="AlphaFoldDB" id="A0A8X7R3J1"/>
<proteinExistence type="predicted"/>
<accession>A0A8X7R3J1</accession>
<dbReference type="Proteomes" id="UP000886595">
    <property type="component" value="Unassembled WGS sequence"/>
</dbReference>
<protein>
    <submittedName>
        <fullName evidence="1">Uncharacterized protein</fullName>
    </submittedName>
</protein>
<reference evidence="1 2" key="1">
    <citation type="submission" date="2020-02" db="EMBL/GenBank/DDBJ databases">
        <authorList>
            <person name="Ma Q."/>
            <person name="Huang Y."/>
            <person name="Song X."/>
            <person name="Pei D."/>
        </authorList>
    </citation>
    <scope>NUCLEOTIDE SEQUENCE [LARGE SCALE GENOMIC DNA]</scope>
    <source>
        <strain evidence="1">Sxm20200214</strain>
        <tissue evidence="1">Leaf</tissue>
    </source>
</reference>
<dbReference type="EMBL" id="JAAMPC010000012">
    <property type="protein sequence ID" value="KAG2277884.1"/>
    <property type="molecule type" value="Genomic_DNA"/>
</dbReference>
<organism evidence="1 2">
    <name type="scientific">Brassica carinata</name>
    <name type="common">Ethiopian mustard</name>
    <name type="synonym">Abyssinian cabbage</name>
    <dbReference type="NCBI Taxonomy" id="52824"/>
    <lineage>
        <taxon>Eukaryota</taxon>
        <taxon>Viridiplantae</taxon>
        <taxon>Streptophyta</taxon>
        <taxon>Embryophyta</taxon>
        <taxon>Tracheophyta</taxon>
        <taxon>Spermatophyta</taxon>
        <taxon>Magnoliopsida</taxon>
        <taxon>eudicotyledons</taxon>
        <taxon>Gunneridae</taxon>
        <taxon>Pentapetalae</taxon>
        <taxon>rosids</taxon>
        <taxon>malvids</taxon>
        <taxon>Brassicales</taxon>
        <taxon>Brassicaceae</taxon>
        <taxon>Brassiceae</taxon>
        <taxon>Brassica</taxon>
    </lineage>
</organism>
<sequence length="157" mass="18308">MWSICDFGVVIIDLFSPDSSLAKSLAEETLNSTRDGWLRMVSATLYYMAGTIQVFSIKKIYMKGSPIVASLLLDGNVTITQMQKKKIEDIKDLLKQAQTEDDFSHEVILRLKWSLYEAFRDEELYWKQKSRATWLREGDQNTKFFHATTKQRRARNE</sequence>
<dbReference type="OrthoDB" id="1935089at2759"/>
<keyword evidence="2" id="KW-1185">Reference proteome</keyword>
<gene>
    <name evidence="1" type="ORF">Bca52824_060439</name>
</gene>
<comment type="caution">
    <text evidence="1">The sequence shown here is derived from an EMBL/GenBank/DDBJ whole genome shotgun (WGS) entry which is preliminary data.</text>
</comment>